<organism evidence="1">
    <name type="scientific">Streptomyces sp. R08</name>
    <dbReference type="NCBI Taxonomy" id="3238624"/>
    <lineage>
        <taxon>Bacteria</taxon>
        <taxon>Bacillati</taxon>
        <taxon>Actinomycetota</taxon>
        <taxon>Actinomycetes</taxon>
        <taxon>Kitasatosporales</taxon>
        <taxon>Streptomycetaceae</taxon>
        <taxon>Streptomyces</taxon>
    </lineage>
</organism>
<sequence>MTQHQSDPAPATGAADSYLAALRQRLAADGTLVTGTTWRDRPVTIGSRSDRKARWFGTKAELFVLAAAVPGVDQALLTEFTGWALDYAKNLRGGLSGARNAALILPALVTPSAQPAARTWAAQDARVLGTSLIGRPITVETTGSGVTRVTMYRGGSMYGGMFTGHVLEKAALYFP</sequence>
<dbReference type="RefSeq" id="WP_328931113.1">
    <property type="nucleotide sequence ID" value="NZ_CP163431.1"/>
</dbReference>
<evidence type="ECO:0008006" key="2">
    <source>
        <dbReference type="Google" id="ProtNLM"/>
    </source>
</evidence>
<evidence type="ECO:0000313" key="1">
    <source>
        <dbReference type="EMBL" id="XDQ07126.1"/>
    </source>
</evidence>
<reference evidence="1" key="1">
    <citation type="submission" date="2024-07" db="EMBL/GenBank/DDBJ databases">
        <authorList>
            <person name="Yu S.T."/>
        </authorList>
    </citation>
    <scope>NUCLEOTIDE SEQUENCE</scope>
    <source>
        <strain evidence="1">R08</strain>
    </source>
</reference>
<gene>
    <name evidence="1" type="ORF">AB5J58_46135</name>
</gene>
<name>A0AB39ML98_9ACTN</name>
<accession>A0AB39ML98</accession>
<dbReference type="EMBL" id="CP163431">
    <property type="protein sequence ID" value="XDQ07126.1"/>
    <property type="molecule type" value="Genomic_DNA"/>
</dbReference>
<dbReference type="AlphaFoldDB" id="A0AB39ML98"/>
<protein>
    <recommendedName>
        <fullName evidence="2">Levansucrase</fullName>
    </recommendedName>
</protein>
<proteinExistence type="predicted"/>